<dbReference type="Proteomes" id="UP000298216">
    <property type="component" value="Unassembled WGS sequence"/>
</dbReference>
<accession>A0A4Y9S5K4</accession>
<proteinExistence type="predicted"/>
<comment type="caution">
    <text evidence="1">The sequence shown here is derived from an EMBL/GenBank/DDBJ whole genome shotgun (WGS) entry which is preliminary data.</text>
</comment>
<organism evidence="1 2">
    <name type="scientific">Brevundimonas intermedia</name>
    <dbReference type="NCBI Taxonomy" id="74315"/>
    <lineage>
        <taxon>Bacteria</taxon>
        <taxon>Pseudomonadati</taxon>
        <taxon>Pseudomonadota</taxon>
        <taxon>Alphaproteobacteria</taxon>
        <taxon>Caulobacterales</taxon>
        <taxon>Caulobacteraceae</taxon>
        <taxon>Brevundimonas</taxon>
    </lineage>
</organism>
<keyword evidence="2" id="KW-1185">Reference proteome</keyword>
<sequence>MIDDFSPVAGFLDIECVQPPSGRVEGPERQSVRAHIHDLERLGVPNAYVGLFCGLRVERVHFGTGDRDDIDRPFRELAQPSVVGDCGELDGANLSAAEAVYRFGAGNLIVERSRVSNGPRSMWTKHWPGEGGAPHLVAISTPAVLYSLSQEALERTFFEMIARPMSAAPPRASPHGG</sequence>
<protein>
    <submittedName>
        <fullName evidence="1">Uncharacterized protein</fullName>
    </submittedName>
</protein>
<evidence type="ECO:0000313" key="2">
    <source>
        <dbReference type="Proteomes" id="UP000298216"/>
    </source>
</evidence>
<dbReference type="EMBL" id="SPVH01000001">
    <property type="protein sequence ID" value="TFW15135.1"/>
    <property type="molecule type" value="Genomic_DNA"/>
</dbReference>
<gene>
    <name evidence="1" type="ORF">EGY25_00645</name>
</gene>
<reference evidence="1 2" key="1">
    <citation type="submission" date="2019-03" db="EMBL/GenBank/DDBJ databases">
        <title>Draft genome of Brevundimonas sp. a heavy metal resistant soil bacteria.</title>
        <authorList>
            <person name="Soto J."/>
        </authorList>
    </citation>
    <scope>NUCLEOTIDE SEQUENCE [LARGE SCALE GENOMIC DNA]</scope>
    <source>
        <strain evidence="1 2">B-10</strain>
    </source>
</reference>
<evidence type="ECO:0000313" key="1">
    <source>
        <dbReference type="EMBL" id="TFW15135.1"/>
    </source>
</evidence>
<dbReference type="AlphaFoldDB" id="A0A4Y9S5K4"/>
<name>A0A4Y9S5K4_9CAUL</name>